<feature type="compositionally biased region" description="Pro residues" evidence="1">
    <location>
        <begin position="310"/>
        <end position="319"/>
    </location>
</feature>
<accession>A0A3M2L290</accession>
<evidence type="ECO:0000256" key="1">
    <source>
        <dbReference type="SAM" id="MobiDB-lite"/>
    </source>
</evidence>
<sequence>MPNTSAETPPARPQRSAQSAKAIRAAAKSSPARKGGRGGKLPQKRQIPWMTIAAFAVIVALIGALAIYLVPLYQKKADAEKYTPSSTNKDPSLAIPGVVHKEFPAGLHVQASQRVAYDSFPPMGGPHDASWAVCNGVVYPKAVRNENMVHALEHGAVWIAYNPDKVSGSALDTLKDKVTGQPAMMLSPYPNLDQPISLQSWGHQLKLSDADDKRIDEFITSLRLNSNGVYPEVGADCANPTFDTKNPPAFDPSTPGPDAIPMDGKGLQQDTSETMGGGLPGGGLPGGIPGLPGMPGQPVPGQPGQIAPGEPAPGEPVPGSPDQSGATVPGGEQPSAGQ</sequence>
<proteinExistence type="predicted"/>
<dbReference type="Pfam" id="PF11303">
    <property type="entry name" value="DUF3105"/>
    <property type="match status" value="1"/>
</dbReference>
<feature type="transmembrane region" description="Helical" evidence="2">
    <location>
        <begin position="47"/>
        <end position="70"/>
    </location>
</feature>
<evidence type="ECO:0000256" key="2">
    <source>
        <dbReference type="SAM" id="Phobius"/>
    </source>
</evidence>
<dbReference type="Proteomes" id="UP000279275">
    <property type="component" value="Unassembled WGS sequence"/>
</dbReference>
<keyword evidence="2" id="KW-0472">Membrane</keyword>
<reference evidence="3 4" key="1">
    <citation type="submission" date="2018-10" db="EMBL/GenBank/DDBJ databases">
        <title>Isolation from cow dung.</title>
        <authorList>
            <person name="Ling L."/>
        </authorList>
    </citation>
    <scope>NUCLEOTIDE SEQUENCE [LARGE SCALE GENOMIC DNA]</scope>
    <source>
        <strain evidence="3 4">NEAU-LL90</strain>
    </source>
</reference>
<protein>
    <submittedName>
        <fullName evidence="3">DUF3105 domain-containing protein</fullName>
    </submittedName>
</protein>
<feature type="compositionally biased region" description="Gly residues" evidence="1">
    <location>
        <begin position="275"/>
        <end position="290"/>
    </location>
</feature>
<feature type="compositionally biased region" description="Low complexity" evidence="1">
    <location>
        <begin position="15"/>
        <end position="33"/>
    </location>
</feature>
<dbReference type="AlphaFoldDB" id="A0A3M2L290"/>
<dbReference type="RefSeq" id="WP_122188796.1">
    <property type="nucleotide sequence ID" value="NZ_RFFH01000006.1"/>
</dbReference>
<evidence type="ECO:0000313" key="4">
    <source>
        <dbReference type="Proteomes" id="UP000279275"/>
    </source>
</evidence>
<gene>
    <name evidence="3" type="ORF">EBN03_15715</name>
</gene>
<keyword evidence="4" id="KW-1185">Reference proteome</keyword>
<name>A0A3M2L290_9NOCA</name>
<evidence type="ECO:0000313" key="3">
    <source>
        <dbReference type="EMBL" id="RMI31661.1"/>
    </source>
</evidence>
<dbReference type="EMBL" id="RFFH01000006">
    <property type="protein sequence ID" value="RMI31661.1"/>
    <property type="molecule type" value="Genomic_DNA"/>
</dbReference>
<feature type="region of interest" description="Disordered" evidence="1">
    <location>
        <begin position="238"/>
        <end position="338"/>
    </location>
</feature>
<keyword evidence="2" id="KW-1133">Transmembrane helix</keyword>
<keyword evidence="2" id="KW-0812">Transmembrane</keyword>
<dbReference type="InterPro" id="IPR021454">
    <property type="entry name" value="DUF3105"/>
</dbReference>
<dbReference type="OrthoDB" id="164831at2"/>
<organism evidence="3 4">
    <name type="scientific">Nocardia stercoris</name>
    <dbReference type="NCBI Taxonomy" id="2483361"/>
    <lineage>
        <taxon>Bacteria</taxon>
        <taxon>Bacillati</taxon>
        <taxon>Actinomycetota</taxon>
        <taxon>Actinomycetes</taxon>
        <taxon>Mycobacteriales</taxon>
        <taxon>Nocardiaceae</taxon>
        <taxon>Nocardia</taxon>
    </lineage>
</organism>
<comment type="caution">
    <text evidence="3">The sequence shown here is derived from an EMBL/GenBank/DDBJ whole genome shotgun (WGS) entry which is preliminary data.</text>
</comment>
<feature type="region of interest" description="Disordered" evidence="1">
    <location>
        <begin position="1"/>
        <end position="42"/>
    </location>
</feature>